<gene>
    <name evidence="3" type="ORF">CLG94_07625</name>
</gene>
<dbReference type="GO" id="GO:0008817">
    <property type="term" value="F:corrinoid adenosyltransferase activity"/>
    <property type="evidence" value="ECO:0007669"/>
    <property type="project" value="InterPro"/>
</dbReference>
<dbReference type="AlphaFoldDB" id="A0A2T4TWZ5"/>
<dbReference type="InterPro" id="IPR027417">
    <property type="entry name" value="P-loop_NTPase"/>
</dbReference>
<dbReference type="OrthoDB" id="9773807at2"/>
<dbReference type="GO" id="GO:0005524">
    <property type="term" value="F:ATP binding"/>
    <property type="evidence" value="ECO:0007669"/>
    <property type="project" value="InterPro"/>
</dbReference>
<reference evidence="4" key="2">
    <citation type="journal article" date="2018" name="Environ. Microbiol.">
        <title>Bloom of a denitrifying methanotroph, 'Candidatus Methylomirabilis limnetica', in a deep stratified lake.</title>
        <authorList>
            <person name="Graf J.S."/>
            <person name="Mayr M.J."/>
            <person name="Marchant H.K."/>
            <person name="Tienken D."/>
            <person name="Hach P.F."/>
            <person name="Brand A."/>
            <person name="Schubert C.J."/>
            <person name="Kuypers M.M."/>
            <person name="Milucka J."/>
        </authorList>
    </citation>
    <scope>NUCLEOTIDE SEQUENCE [LARGE SCALE GENOMIC DNA]</scope>
    <source>
        <strain evidence="4">Zug</strain>
    </source>
</reference>
<dbReference type="SUPFAM" id="SSF55469">
    <property type="entry name" value="FMN-dependent nitroreductase-like"/>
    <property type="match status" value="1"/>
</dbReference>
<evidence type="ECO:0000313" key="4">
    <source>
        <dbReference type="Proteomes" id="UP000241436"/>
    </source>
</evidence>
<dbReference type="InterPro" id="IPR000415">
    <property type="entry name" value="Nitroreductase-like"/>
</dbReference>
<dbReference type="Gene3D" id="3.40.109.10">
    <property type="entry name" value="NADH Oxidase"/>
    <property type="match status" value="1"/>
</dbReference>
<dbReference type="NCBIfam" id="TIGR02476">
    <property type="entry name" value="BluB"/>
    <property type="match status" value="1"/>
</dbReference>
<evidence type="ECO:0000256" key="1">
    <source>
        <dbReference type="SAM" id="MobiDB-lite"/>
    </source>
</evidence>
<dbReference type="Gene3D" id="3.40.50.300">
    <property type="entry name" value="P-loop containing nucleotide triphosphate hydrolases"/>
    <property type="match status" value="1"/>
</dbReference>
<sequence length="433" mass="48320">MTDHAFPEASRRALYEAITRRRDMRSFLPDSIPAETLARILLAAHQSGSVGFSQPWNFLVVEDREVRRQVRAHVEAERLRAAEMFEKEHREEYLSFKLEGILDAPINLCVTCDQERFGPAVIGRNTIPETAVYSTCCAVQNLWLAARAEGLGVGWVSILDPGALRTILGIPDRIIPVAYLCVGFVESFPERPMLETMGWLPRLPLQEVVFHDRWAARPRPDLLRALETSRINGERASEDVRPQTPPRAHSTDDERSGKVEPLRKGLLLVYTGQGKGKTTAALGIVFRALGHGFRVAVVQFIKGKWKTGERVLAETLPGLTFLVMGHGFTWESDDLTWDRSAAVEAWAKAKELIASGEQAVVVLDEITYAINYGFIELADVLATLRARPAHVHVVVTGRNAQEDLCVLADLVTEMKSVKHPFERGLKAQPGIDY</sequence>
<organism evidence="3 4">
    <name type="scientific">Candidatus Methylomirabilis limnetica</name>
    <dbReference type="NCBI Taxonomy" id="2033718"/>
    <lineage>
        <taxon>Bacteria</taxon>
        <taxon>Candidatus Methylomirabilota</taxon>
        <taxon>Candidatus Methylomirabilia</taxon>
        <taxon>Candidatus Methylomirabilales</taxon>
        <taxon>Candidatus Methylomirabilaceae</taxon>
        <taxon>Candidatus Methylomirabilis</taxon>
    </lineage>
</organism>
<dbReference type="EMBL" id="NVQC01000022">
    <property type="protein sequence ID" value="PTL35633.1"/>
    <property type="molecule type" value="Genomic_DNA"/>
</dbReference>
<dbReference type="Proteomes" id="UP000241436">
    <property type="component" value="Unassembled WGS sequence"/>
</dbReference>
<dbReference type="InterPro" id="IPR029479">
    <property type="entry name" value="Nitroreductase"/>
</dbReference>
<reference evidence="3 4" key="1">
    <citation type="submission" date="2017-09" db="EMBL/GenBank/DDBJ databases">
        <title>Bloom of a denitrifying methanotroph, Candidatus Methylomirabilis limnetica, in a deep stratified lake.</title>
        <authorList>
            <person name="Graf J.S."/>
            <person name="Marchant H.K."/>
            <person name="Tienken D."/>
            <person name="Hach P.F."/>
            <person name="Brand A."/>
            <person name="Schubert C.J."/>
            <person name="Kuypers M.M."/>
            <person name="Milucka J."/>
        </authorList>
    </citation>
    <scope>NUCLEOTIDE SEQUENCE [LARGE SCALE GENOMIC DNA]</scope>
    <source>
        <strain evidence="3 4">Zug</strain>
    </source>
</reference>
<proteinExistence type="predicted"/>
<dbReference type="PANTHER" id="PTHR46638:SF1">
    <property type="entry name" value="CORRINOID ADENOSYLTRANSFERASE"/>
    <property type="match status" value="1"/>
</dbReference>
<accession>A0A2T4TWZ5</accession>
<protein>
    <recommendedName>
        <fullName evidence="2">Nitroreductase domain-containing protein</fullName>
    </recommendedName>
</protein>
<dbReference type="InterPro" id="IPR003724">
    <property type="entry name" value="CblAdoTrfase_CobA"/>
</dbReference>
<feature type="domain" description="Nitroreductase" evidence="2">
    <location>
        <begin position="18"/>
        <end position="183"/>
    </location>
</feature>
<feature type="compositionally biased region" description="Basic and acidic residues" evidence="1">
    <location>
        <begin position="249"/>
        <end position="258"/>
    </location>
</feature>
<dbReference type="CDD" id="cd00561">
    <property type="entry name" value="CobA_ACA"/>
    <property type="match status" value="1"/>
</dbReference>
<comment type="caution">
    <text evidence="3">The sequence shown here is derived from an EMBL/GenBank/DDBJ whole genome shotgun (WGS) entry which is preliminary data.</text>
</comment>
<dbReference type="SUPFAM" id="SSF52540">
    <property type="entry name" value="P-loop containing nucleoside triphosphate hydrolases"/>
    <property type="match status" value="1"/>
</dbReference>
<keyword evidence="4" id="KW-1185">Reference proteome</keyword>
<dbReference type="GO" id="GO:0016491">
    <property type="term" value="F:oxidoreductase activity"/>
    <property type="evidence" value="ECO:0007669"/>
    <property type="project" value="InterPro"/>
</dbReference>
<evidence type="ECO:0000259" key="2">
    <source>
        <dbReference type="Pfam" id="PF00881"/>
    </source>
</evidence>
<feature type="region of interest" description="Disordered" evidence="1">
    <location>
        <begin position="233"/>
        <end position="258"/>
    </location>
</feature>
<dbReference type="Pfam" id="PF02572">
    <property type="entry name" value="CobA_CobO_BtuR"/>
    <property type="match status" value="1"/>
</dbReference>
<dbReference type="GO" id="GO:0009236">
    <property type="term" value="P:cobalamin biosynthetic process"/>
    <property type="evidence" value="ECO:0007669"/>
    <property type="project" value="InterPro"/>
</dbReference>
<dbReference type="PANTHER" id="PTHR46638">
    <property type="entry name" value="CORRINOID ADENOSYLTRANSFERASE"/>
    <property type="match status" value="1"/>
</dbReference>
<dbReference type="RefSeq" id="WP_107562313.1">
    <property type="nucleotide sequence ID" value="NZ_NVQC01000022.1"/>
</dbReference>
<dbReference type="Pfam" id="PF00881">
    <property type="entry name" value="Nitroreductase"/>
    <property type="match status" value="1"/>
</dbReference>
<dbReference type="NCBIfam" id="NF004637">
    <property type="entry name" value="PRK05986.1"/>
    <property type="match status" value="1"/>
</dbReference>
<name>A0A2T4TWZ5_9BACT</name>
<evidence type="ECO:0000313" key="3">
    <source>
        <dbReference type="EMBL" id="PTL35633.1"/>
    </source>
</evidence>
<dbReference type="NCBIfam" id="TIGR00708">
    <property type="entry name" value="cobA"/>
    <property type="match status" value="1"/>
</dbReference>
<dbReference type="InterPro" id="IPR012825">
    <property type="entry name" value="BluB"/>
</dbReference>